<evidence type="ECO:0000313" key="1">
    <source>
        <dbReference type="EMBL" id="KAG6631594.1"/>
    </source>
</evidence>
<evidence type="ECO:0000313" key="2">
    <source>
        <dbReference type="Proteomes" id="UP000811609"/>
    </source>
</evidence>
<dbReference type="AlphaFoldDB" id="A0A8T1NQX8"/>
<dbReference type="Proteomes" id="UP000811609">
    <property type="component" value="Chromosome 13"/>
</dbReference>
<accession>A0A8T1NQX8</accession>
<gene>
    <name evidence="1" type="ORF">CIPAW_13G101500</name>
</gene>
<name>A0A8T1NQX8_CARIL</name>
<proteinExistence type="predicted"/>
<dbReference type="EMBL" id="CM031821">
    <property type="protein sequence ID" value="KAG6631594.1"/>
    <property type="molecule type" value="Genomic_DNA"/>
</dbReference>
<sequence length="176" mass="19621">MQSFHTFPSPISLITSHKLLLHLKPAPKLTMNTLSPFLSLFLASMYPNTYQMLLADVFPNRCSVILAGSTSYSLRLRLVPMPSMTAFPPVCTQKWSTPVLKFTFVFGAPVVFSEELPFIFRARFTTINLTSSLIGKILGDICLRLSARARVAAFGRVLPRFIPTLPCSSSFCMQQP</sequence>
<keyword evidence="2" id="KW-1185">Reference proteome</keyword>
<organism evidence="1 2">
    <name type="scientific">Carya illinoinensis</name>
    <name type="common">Pecan</name>
    <dbReference type="NCBI Taxonomy" id="32201"/>
    <lineage>
        <taxon>Eukaryota</taxon>
        <taxon>Viridiplantae</taxon>
        <taxon>Streptophyta</taxon>
        <taxon>Embryophyta</taxon>
        <taxon>Tracheophyta</taxon>
        <taxon>Spermatophyta</taxon>
        <taxon>Magnoliopsida</taxon>
        <taxon>eudicotyledons</taxon>
        <taxon>Gunneridae</taxon>
        <taxon>Pentapetalae</taxon>
        <taxon>rosids</taxon>
        <taxon>fabids</taxon>
        <taxon>Fagales</taxon>
        <taxon>Juglandaceae</taxon>
        <taxon>Carya</taxon>
    </lineage>
</organism>
<comment type="caution">
    <text evidence="1">The sequence shown here is derived from an EMBL/GenBank/DDBJ whole genome shotgun (WGS) entry which is preliminary data.</text>
</comment>
<protein>
    <submittedName>
        <fullName evidence="1">Uncharacterized protein</fullName>
    </submittedName>
</protein>
<reference evidence="1" key="1">
    <citation type="submission" date="2020-12" db="EMBL/GenBank/DDBJ databases">
        <title>WGS assembly of Carya illinoinensis cv. Pawnee.</title>
        <authorList>
            <person name="Platts A."/>
            <person name="Shu S."/>
            <person name="Wright S."/>
            <person name="Barry K."/>
            <person name="Edger P."/>
            <person name="Pires J.C."/>
            <person name="Schmutz J."/>
        </authorList>
    </citation>
    <scope>NUCLEOTIDE SEQUENCE</scope>
    <source>
        <tissue evidence="1">Leaf</tissue>
    </source>
</reference>